<reference evidence="1" key="1">
    <citation type="submission" date="2019-12" db="EMBL/GenBank/DDBJ databases">
        <authorList>
            <person name="Cremers G."/>
        </authorList>
    </citation>
    <scope>NUCLEOTIDE SEQUENCE</scope>
    <source>
        <strain evidence="1">Vvax</strain>
    </source>
</reference>
<dbReference type="SUPFAM" id="SSF54285">
    <property type="entry name" value="MoaD/ThiS"/>
    <property type="match status" value="1"/>
</dbReference>
<proteinExistence type="predicted"/>
<evidence type="ECO:0000313" key="1">
    <source>
        <dbReference type="EMBL" id="CAA2103878.1"/>
    </source>
</evidence>
<dbReference type="AlphaFoldDB" id="A0A679IY51"/>
<accession>A0A679IY51</accession>
<dbReference type="InterPro" id="IPR016155">
    <property type="entry name" value="Mopterin_synth/thiamin_S_b"/>
</dbReference>
<dbReference type="CDD" id="cd00754">
    <property type="entry name" value="Ubl_MoaD"/>
    <property type="match status" value="1"/>
</dbReference>
<protein>
    <submittedName>
        <fullName evidence="1">Molybdopterin synthase sulfur carrier subunit</fullName>
    </submittedName>
</protein>
<dbReference type="InterPro" id="IPR003749">
    <property type="entry name" value="ThiS/MoaD-like"/>
</dbReference>
<dbReference type="InterPro" id="IPR012675">
    <property type="entry name" value="Beta-grasp_dom_sf"/>
</dbReference>
<organism evidence="1">
    <name type="scientific">Variovorax paradoxus</name>
    <dbReference type="NCBI Taxonomy" id="34073"/>
    <lineage>
        <taxon>Bacteria</taxon>
        <taxon>Pseudomonadati</taxon>
        <taxon>Pseudomonadota</taxon>
        <taxon>Betaproteobacteria</taxon>
        <taxon>Burkholderiales</taxon>
        <taxon>Comamonadaceae</taxon>
        <taxon>Variovorax</taxon>
    </lineage>
</organism>
<gene>
    <name evidence="1" type="primary">moaD</name>
    <name evidence="1" type="ORF">VVAX_02483</name>
</gene>
<dbReference type="EMBL" id="LR743507">
    <property type="protein sequence ID" value="CAA2103878.1"/>
    <property type="molecule type" value="Genomic_DNA"/>
</dbReference>
<dbReference type="Gene3D" id="3.10.20.30">
    <property type="match status" value="1"/>
</dbReference>
<name>A0A679IY51_VARPD</name>
<dbReference type="Pfam" id="PF02597">
    <property type="entry name" value="ThiS"/>
    <property type="match status" value="1"/>
</dbReference>
<sequence>MKVRIRYFASVREALSSSGETVDTQAATLAALRDELIARGGAYATALARGKAVRMALDQLMSDEAATLGDDCEVAFFPPVTGG</sequence>
<dbReference type="RefSeq" id="WP_339090124.1">
    <property type="nucleotide sequence ID" value="NZ_LR743507.1"/>
</dbReference>